<dbReference type="InterPro" id="IPR010982">
    <property type="entry name" value="Lambda_DNA-bd_dom_sf"/>
</dbReference>
<dbReference type="AlphaFoldDB" id="C0BYP4"/>
<keyword evidence="1 3" id="KW-0238">DNA-binding</keyword>
<dbReference type="CDD" id="cd00093">
    <property type="entry name" value="HTH_XRE"/>
    <property type="match status" value="1"/>
</dbReference>
<gene>
    <name evidence="3" type="ORF">CLOHYLEM_04933</name>
</gene>
<dbReference type="EMBL" id="ABYI02000018">
    <property type="protein sequence ID" value="EEG74972.1"/>
    <property type="molecule type" value="Genomic_DNA"/>
</dbReference>
<feature type="domain" description="HTH cro/C1-type" evidence="2">
    <location>
        <begin position="10"/>
        <end position="64"/>
    </location>
</feature>
<dbReference type="Gene3D" id="1.10.260.40">
    <property type="entry name" value="lambda repressor-like DNA-binding domains"/>
    <property type="match status" value="1"/>
</dbReference>
<dbReference type="PANTHER" id="PTHR46558">
    <property type="entry name" value="TRACRIPTIONAL REGULATORY PROTEIN-RELATED-RELATED"/>
    <property type="match status" value="1"/>
</dbReference>
<evidence type="ECO:0000259" key="2">
    <source>
        <dbReference type="PROSITE" id="PS50943"/>
    </source>
</evidence>
<proteinExistence type="predicted"/>
<dbReference type="OrthoDB" id="2222263at2"/>
<protein>
    <submittedName>
        <fullName evidence="3">DNA-binding helix-turn-helix protein</fullName>
    </submittedName>
</protein>
<reference evidence="3" key="1">
    <citation type="submission" date="2009-02" db="EMBL/GenBank/DDBJ databases">
        <authorList>
            <person name="Fulton L."/>
            <person name="Clifton S."/>
            <person name="Fulton B."/>
            <person name="Xu J."/>
            <person name="Minx P."/>
            <person name="Pepin K.H."/>
            <person name="Johnson M."/>
            <person name="Bhonagiri V."/>
            <person name="Nash W.E."/>
            <person name="Mardis E.R."/>
            <person name="Wilson R.K."/>
        </authorList>
    </citation>
    <scope>NUCLEOTIDE SEQUENCE [LARGE SCALE GENOMIC DNA]</scope>
    <source>
        <strain evidence="3">DSM 15053</strain>
    </source>
</reference>
<dbReference type="SMART" id="SM00530">
    <property type="entry name" value="HTH_XRE"/>
    <property type="match status" value="1"/>
</dbReference>
<evidence type="ECO:0000313" key="4">
    <source>
        <dbReference type="Proteomes" id="UP000004893"/>
    </source>
</evidence>
<reference evidence="3" key="2">
    <citation type="submission" date="2013-06" db="EMBL/GenBank/DDBJ databases">
        <title>Draft genome sequence of Clostridium hylemonae (DSM 15053).</title>
        <authorList>
            <person name="Sudarsanam P."/>
            <person name="Ley R."/>
            <person name="Guruge J."/>
            <person name="Turnbaugh P.J."/>
            <person name="Mahowald M."/>
            <person name="Liep D."/>
            <person name="Gordon J."/>
        </authorList>
    </citation>
    <scope>NUCLEOTIDE SEQUENCE</scope>
    <source>
        <strain evidence="3">DSM 15053</strain>
    </source>
</reference>
<evidence type="ECO:0000256" key="1">
    <source>
        <dbReference type="ARBA" id="ARBA00023125"/>
    </source>
</evidence>
<keyword evidence="4" id="KW-1185">Reference proteome</keyword>
<dbReference type="InterPro" id="IPR001387">
    <property type="entry name" value="Cro/C1-type_HTH"/>
</dbReference>
<sequence>MPNIQLANNLRYLRKQNKLTQKDLSEMLNISRQAYSNYETSKRTPDLDSLLYLAGFYNVNLDSLVLGSLPSPDQADAAASESIAEQKIPYTLSVDKNTGNSIYLTEEELEIITKIRTLSRENKQIITGFINDNAAPDV</sequence>
<dbReference type="GO" id="GO:0003677">
    <property type="term" value="F:DNA binding"/>
    <property type="evidence" value="ECO:0007669"/>
    <property type="project" value="UniProtKB-KW"/>
</dbReference>
<dbReference type="eggNOG" id="COG1396">
    <property type="taxonomic scope" value="Bacteria"/>
</dbReference>
<dbReference type="SUPFAM" id="SSF47413">
    <property type="entry name" value="lambda repressor-like DNA-binding domains"/>
    <property type="match status" value="1"/>
</dbReference>
<accession>C0BYP4</accession>
<dbReference type="PANTHER" id="PTHR46558:SF11">
    <property type="entry name" value="HTH-TYPE TRANSCRIPTIONAL REGULATOR XRE"/>
    <property type="match status" value="1"/>
</dbReference>
<dbReference type="STRING" id="553973.CLOHYLEM_04933"/>
<organism evidence="3 4">
    <name type="scientific">[Clostridium] hylemonae DSM 15053</name>
    <dbReference type="NCBI Taxonomy" id="553973"/>
    <lineage>
        <taxon>Bacteria</taxon>
        <taxon>Bacillati</taxon>
        <taxon>Bacillota</taxon>
        <taxon>Clostridia</taxon>
        <taxon>Lachnospirales</taxon>
        <taxon>Lachnospiraceae</taxon>
    </lineage>
</organism>
<dbReference type="Proteomes" id="UP000004893">
    <property type="component" value="Unassembled WGS sequence"/>
</dbReference>
<dbReference type="Pfam" id="PF01381">
    <property type="entry name" value="HTH_3"/>
    <property type="match status" value="1"/>
</dbReference>
<evidence type="ECO:0000313" key="3">
    <source>
        <dbReference type="EMBL" id="EEG74972.1"/>
    </source>
</evidence>
<comment type="caution">
    <text evidence="3">The sequence shown here is derived from an EMBL/GenBank/DDBJ whole genome shotgun (WGS) entry which is preliminary data.</text>
</comment>
<dbReference type="HOGENOM" id="CLU_066192_4_2_9"/>
<name>C0BYP4_9FIRM</name>
<dbReference type="PROSITE" id="PS50943">
    <property type="entry name" value="HTH_CROC1"/>
    <property type="match status" value="1"/>
</dbReference>
<dbReference type="RefSeq" id="WP_006442266.1">
    <property type="nucleotide sequence ID" value="NZ_CP036524.1"/>
</dbReference>